<dbReference type="PANTHER" id="PTHR43620">
    <property type="entry name" value="GLYCEROPHOSPHORYL DIESTER PHOSPHODIESTERASE"/>
    <property type="match status" value="1"/>
</dbReference>
<evidence type="ECO:0000256" key="1">
    <source>
        <dbReference type="ARBA" id="ARBA00007277"/>
    </source>
</evidence>
<evidence type="ECO:0000256" key="3">
    <source>
        <dbReference type="ARBA" id="ARBA00022729"/>
    </source>
</evidence>
<feature type="chain" id="PRO_5043919859" description="glycerophosphodiester phosphodiesterase" evidence="10">
    <location>
        <begin position="23"/>
        <end position="758"/>
    </location>
</feature>
<keyword evidence="9" id="KW-1133">Transmembrane helix</keyword>
<dbReference type="FunFam" id="3.20.20.190:FF:000013">
    <property type="entry name" value="Glycerophosphodiester phosphodiesterase GDPDL3"/>
    <property type="match status" value="1"/>
</dbReference>
<protein>
    <recommendedName>
        <fullName evidence="2">glycerophosphodiester phosphodiesterase</fullName>
        <ecNumber evidence="2">3.1.4.46</ecNumber>
    </recommendedName>
</protein>
<keyword evidence="9" id="KW-0812">Transmembrane</keyword>
<dbReference type="GO" id="GO:0006071">
    <property type="term" value="P:glycerol metabolic process"/>
    <property type="evidence" value="ECO:0007669"/>
    <property type="project" value="UniProtKB-KW"/>
</dbReference>
<dbReference type="AlphaFoldDB" id="A0AAV0BZF1"/>
<proteinExistence type="inferred from homology"/>
<keyword evidence="4" id="KW-0319">Glycerol metabolism</keyword>
<dbReference type="EMBL" id="CAMAPF010000005">
    <property type="protein sequence ID" value="CAH9052658.1"/>
    <property type="molecule type" value="Genomic_DNA"/>
</dbReference>
<accession>A0AAV0BZF1</accession>
<gene>
    <name evidence="12" type="ORF">CEPIT_LOCUS403</name>
</gene>
<evidence type="ECO:0000256" key="4">
    <source>
        <dbReference type="ARBA" id="ARBA00022798"/>
    </source>
</evidence>
<dbReference type="Proteomes" id="UP001152523">
    <property type="component" value="Unassembled WGS sequence"/>
</dbReference>
<dbReference type="GO" id="GO:0008889">
    <property type="term" value="F:glycerophosphodiester phosphodiesterase activity"/>
    <property type="evidence" value="ECO:0007669"/>
    <property type="project" value="UniProtKB-EC"/>
</dbReference>
<evidence type="ECO:0000256" key="6">
    <source>
        <dbReference type="ARBA" id="ARBA00023180"/>
    </source>
</evidence>
<keyword evidence="13" id="KW-1185">Reference proteome</keyword>
<dbReference type="InterPro" id="IPR017946">
    <property type="entry name" value="PLC-like_Pdiesterase_TIM-brl"/>
</dbReference>
<organism evidence="12 13">
    <name type="scientific">Cuscuta epithymum</name>
    <dbReference type="NCBI Taxonomy" id="186058"/>
    <lineage>
        <taxon>Eukaryota</taxon>
        <taxon>Viridiplantae</taxon>
        <taxon>Streptophyta</taxon>
        <taxon>Embryophyta</taxon>
        <taxon>Tracheophyta</taxon>
        <taxon>Spermatophyta</taxon>
        <taxon>Magnoliopsida</taxon>
        <taxon>eudicotyledons</taxon>
        <taxon>Gunneridae</taxon>
        <taxon>Pentapetalae</taxon>
        <taxon>asterids</taxon>
        <taxon>lamiids</taxon>
        <taxon>Solanales</taxon>
        <taxon>Convolvulaceae</taxon>
        <taxon>Cuscuteae</taxon>
        <taxon>Cuscuta</taxon>
        <taxon>Cuscuta subgen. Cuscuta</taxon>
    </lineage>
</organism>
<evidence type="ECO:0000256" key="2">
    <source>
        <dbReference type="ARBA" id="ARBA00012247"/>
    </source>
</evidence>
<dbReference type="InterPro" id="IPR030395">
    <property type="entry name" value="GP_PDE_dom"/>
</dbReference>
<dbReference type="EC" id="3.1.4.46" evidence="2"/>
<feature type="domain" description="GP-PDE" evidence="11">
    <location>
        <begin position="41"/>
        <end position="339"/>
    </location>
</feature>
<feature type="region of interest" description="Disordered" evidence="8">
    <location>
        <begin position="690"/>
        <end position="736"/>
    </location>
</feature>
<evidence type="ECO:0000256" key="9">
    <source>
        <dbReference type="SAM" id="Phobius"/>
    </source>
</evidence>
<evidence type="ECO:0000313" key="12">
    <source>
        <dbReference type="EMBL" id="CAH9052658.1"/>
    </source>
</evidence>
<dbReference type="FunFam" id="3.20.20.190:FF:000011">
    <property type="entry name" value="Glycerophosphodiester phosphodiesterase GDPDL3"/>
    <property type="match status" value="1"/>
</dbReference>
<evidence type="ECO:0000256" key="10">
    <source>
        <dbReference type="SAM" id="SignalP"/>
    </source>
</evidence>
<dbReference type="PANTHER" id="PTHR43620:SF7">
    <property type="entry name" value="GLYCEROPHOSPHODIESTER PHOSPHODIESTERASE GDPD5-RELATED"/>
    <property type="match status" value="1"/>
</dbReference>
<dbReference type="SUPFAM" id="SSF51695">
    <property type="entry name" value="PLC-like phosphodiesterases"/>
    <property type="match status" value="2"/>
</dbReference>
<dbReference type="PROSITE" id="PS51704">
    <property type="entry name" value="GP_PDE"/>
    <property type="match status" value="2"/>
</dbReference>
<feature type="signal peptide" evidence="10">
    <location>
        <begin position="1"/>
        <end position="22"/>
    </location>
</feature>
<feature type="compositionally biased region" description="Pro residues" evidence="8">
    <location>
        <begin position="714"/>
        <end position="735"/>
    </location>
</feature>
<name>A0AAV0BZF1_9ASTE</name>
<comment type="similarity">
    <text evidence="1">Belongs to the glycerophosphoryl diester phosphodiesterase family.</text>
</comment>
<sequence>MCKLRSICTLFLLCSAVALVSARGRGSNTTSKWQTLSGRQPIVIARGGFSGLFADSSYNAYVFAKQTSLTEASMWCDVQLTKDNIGICFPDIKLNNASNVDTLFQHKNNTYLVNGVPTQGWFCKDFNLKDLALVSLNQGIYSRTFRFDGTPQQILTVGDVLNQFSGIWLNIQHDSFYREHNLSMRSFVLSVSRSAVIDYISSPEVSFLRSITNRFNPRVTKLVFRFLGNEETEPSTNQTYGSLLNNLTFIKTFASGILVPKTYILPVNESFYLQSHTSIVLDAHKAGLEIYASDFANDSPLPYDYYSDPVAEYLSYIDNGNFSVDGLLSDFPLTPSAAIGCYSHMQKDDKIQVTDLLLITSDGASGYYAGCTDVAYTTAASSGADIIDCTVQMTKDGRPFCMGSVNLIGVTTAAEVFNNYSRSISNLKTVRAIHSFDLTWGDIQKLKPTISYPFLKYQLKRNPNARTVGKFMTLDDFLTFAKNATSLSGVIIKIENEAYLRTLGLSAIDAVLDALNKNGYNTTLTTKKVMIQSSDSAVLEKFMNSTYETVYGIKEDIRDIENSTITEIKKFANSVVVSKDSVFPTNAEFLTGQTHVVAKLKNGNLKVYVQLFSNEFVSQAWDFYSDAYVELNSFVFGETPIDGVITGFPATADRYRRSYCMGYKELPQYMQPVQPGSLLQIITPQLLPPAEAPSPTLTESDIAQPDLPQVSKDSPPPPLPPATTSSPPPRLPPSGQPSTTFGIYAMSMCILLSLLVIC</sequence>
<feature type="transmembrane region" description="Helical" evidence="9">
    <location>
        <begin position="741"/>
        <end position="757"/>
    </location>
</feature>
<comment type="caution">
    <text evidence="12">The sequence shown here is derived from an EMBL/GenBank/DDBJ whole genome shotgun (WGS) entry which is preliminary data.</text>
</comment>
<feature type="domain" description="GP-PDE" evidence="11">
    <location>
        <begin position="356"/>
        <end position="656"/>
    </location>
</feature>
<comment type="catalytic activity">
    <reaction evidence="7">
        <text>a sn-glycero-3-phosphodiester + H2O = an alcohol + sn-glycerol 3-phosphate + H(+)</text>
        <dbReference type="Rhea" id="RHEA:12969"/>
        <dbReference type="ChEBI" id="CHEBI:15377"/>
        <dbReference type="ChEBI" id="CHEBI:15378"/>
        <dbReference type="ChEBI" id="CHEBI:30879"/>
        <dbReference type="ChEBI" id="CHEBI:57597"/>
        <dbReference type="ChEBI" id="CHEBI:83408"/>
        <dbReference type="EC" id="3.1.4.46"/>
    </reaction>
</comment>
<keyword evidence="6" id="KW-0325">Glycoprotein</keyword>
<evidence type="ECO:0000313" key="13">
    <source>
        <dbReference type="Proteomes" id="UP001152523"/>
    </source>
</evidence>
<keyword evidence="5" id="KW-0378">Hydrolase</keyword>
<evidence type="ECO:0000259" key="11">
    <source>
        <dbReference type="PROSITE" id="PS51704"/>
    </source>
</evidence>
<dbReference type="Gene3D" id="3.20.20.190">
    <property type="entry name" value="Phosphatidylinositol (PI) phosphodiesterase"/>
    <property type="match status" value="2"/>
</dbReference>
<evidence type="ECO:0000256" key="8">
    <source>
        <dbReference type="SAM" id="MobiDB-lite"/>
    </source>
</evidence>
<keyword evidence="9" id="KW-0472">Membrane</keyword>
<dbReference type="Pfam" id="PF03009">
    <property type="entry name" value="GDPD"/>
    <property type="match status" value="1"/>
</dbReference>
<evidence type="ECO:0000256" key="5">
    <source>
        <dbReference type="ARBA" id="ARBA00022801"/>
    </source>
</evidence>
<evidence type="ECO:0000256" key="7">
    <source>
        <dbReference type="ARBA" id="ARBA00047512"/>
    </source>
</evidence>
<reference evidence="12" key="1">
    <citation type="submission" date="2022-07" db="EMBL/GenBank/DDBJ databases">
        <authorList>
            <person name="Macas J."/>
            <person name="Novak P."/>
            <person name="Neumann P."/>
        </authorList>
    </citation>
    <scope>NUCLEOTIDE SEQUENCE</scope>
</reference>
<keyword evidence="3 10" id="KW-0732">Signal</keyword>
<dbReference type="CDD" id="cd08603">
    <property type="entry name" value="GDPD_SHV3_repeat_1"/>
    <property type="match status" value="1"/>
</dbReference>
<dbReference type="GO" id="GO:0006629">
    <property type="term" value="P:lipid metabolic process"/>
    <property type="evidence" value="ECO:0007669"/>
    <property type="project" value="InterPro"/>
</dbReference>